<proteinExistence type="predicted"/>
<dbReference type="KEGG" id="ido:I598_0403"/>
<keyword evidence="4" id="KW-1185">Reference proteome</keyword>
<evidence type="ECO:0000259" key="2">
    <source>
        <dbReference type="Pfam" id="PF24254"/>
    </source>
</evidence>
<reference evidence="3 4" key="1">
    <citation type="submission" date="2016-01" db="EMBL/GenBank/DDBJ databases">
        <title>Complete genome sequence of a soil Actinobacterium, Isoptericola dokdonensis DS-3.</title>
        <authorList>
            <person name="Kwon S.-K."/>
            <person name="Kim J.F."/>
        </authorList>
    </citation>
    <scope>NUCLEOTIDE SEQUENCE [LARGE SCALE GENOMIC DNA]</scope>
    <source>
        <strain evidence="3 4">DS-3</strain>
    </source>
</reference>
<dbReference type="EMBL" id="CP014209">
    <property type="protein sequence ID" value="ANC29991.1"/>
    <property type="molecule type" value="Genomic_DNA"/>
</dbReference>
<gene>
    <name evidence="3" type="ORF">I598_0403</name>
</gene>
<name>A0A168EG58_9MICO</name>
<accession>A0A168EG58</accession>
<sequence>MGARLIARSEPGAVEGNNPGPGWFDGGVTTTTEPTTEPLTAADRCDRCGAQAYVRVVLPVGELLFCGHHARAHADAYRSVALHVQDETDRLHSQHGSARPESD</sequence>
<dbReference type="AlphaFoldDB" id="A0A168EG58"/>
<dbReference type="Pfam" id="PF24254">
    <property type="entry name" value="DUF7455"/>
    <property type="match status" value="1"/>
</dbReference>
<dbReference type="InterPro" id="IPR055878">
    <property type="entry name" value="DUF7455"/>
</dbReference>
<feature type="domain" description="DUF7455" evidence="2">
    <location>
        <begin position="39"/>
        <end position="91"/>
    </location>
</feature>
<evidence type="ECO:0000313" key="4">
    <source>
        <dbReference type="Proteomes" id="UP000076794"/>
    </source>
</evidence>
<organism evidence="3 4">
    <name type="scientific">Isoptericola dokdonensis DS-3</name>
    <dbReference type="NCBI Taxonomy" id="1300344"/>
    <lineage>
        <taxon>Bacteria</taxon>
        <taxon>Bacillati</taxon>
        <taxon>Actinomycetota</taxon>
        <taxon>Actinomycetes</taxon>
        <taxon>Micrococcales</taxon>
        <taxon>Promicromonosporaceae</taxon>
        <taxon>Isoptericola</taxon>
    </lineage>
</organism>
<evidence type="ECO:0000313" key="3">
    <source>
        <dbReference type="EMBL" id="ANC29991.1"/>
    </source>
</evidence>
<feature type="region of interest" description="Disordered" evidence="1">
    <location>
        <begin position="1"/>
        <end position="37"/>
    </location>
</feature>
<dbReference type="STRING" id="1300344.I598_0403"/>
<evidence type="ECO:0000256" key="1">
    <source>
        <dbReference type="SAM" id="MobiDB-lite"/>
    </source>
</evidence>
<protein>
    <recommendedName>
        <fullName evidence="2">DUF7455 domain-containing protein</fullName>
    </recommendedName>
</protein>
<dbReference type="PATRIC" id="fig|1300344.3.peg.404"/>
<dbReference type="Proteomes" id="UP000076794">
    <property type="component" value="Chromosome"/>
</dbReference>